<keyword evidence="3" id="KW-1185">Reference proteome</keyword>
<dbReference type="InterPro" id="IPR025737">
    <property type="entry name" value="FApF"/>
</dbReference>
<accession>A0ABW8JVN5</accession>
<evidence type="ECO:0000313" key="3">
    <source>
        <dbReference type="Proteomes" id="UP001620460"/>
    </source>
</evidence>
<dbReference type="SUPFAM" id="SSF56925">
    <property type="entry name" value="OMPA-like"/>
    <property type="match status" value="1"/>
</dbReference>
<evidence type="ECO:0000313" key="2">
    <source>
        <dbReference type="EMBL" id="MFK2905218.1"/>
    </source>
</evidence>
<comment type="caution">
    <text evidence="2">The sequence shown here is derived from an EMBL/GenBank/DDBJ whole genome shotgun (WGS) entry which is preliminary data.</text>
</comment>
<organism evidence="2 3">
    <name type="scientific">Dyella ginsengisoli</name>
    <dbReference type="NCBI Taxonomy" id="363848"/>
    <lineage>
        <taxon>Bacteria</taxon>
        <taxon>Pseudomonadati</taxon>
        <taxon>Pseudomonadota</taxon>
        <taxon>Gammaproteobacteria</taxon>
        <taxon>Lysobacterales</taxon>
        <taxon>Rhodanobacteraceae</taxon>
        <taxon>Dyella</taxon>
    </lineage>
</organism>
<name>A0ABW8JVN5_9GAMM</name>
<dbReference type="Pfam" id="PF13557">
    <property type="entry name" value="Phenol_MetA_deg"/>
    <property type="match status" value="1"/>
</dbReference>
<dbReference type="InterPro" id="IPR011250">
    <property type="entry name" value="OMP/PagP_B-barrel"/>
</dbReference>
<evidence type="ECO:0000256" key="1">
    <source>
        <dbReference type="SAM" id="SignalP"/>
    </source>
</evidence>
<gene>
    <name evidence="2" type="ORF">ISP17_14740</name>
</gene>
<dbReference type="Proteomes" id="UP001620460">
    <property type="component" value="Unassembled WGS sequence"/>
</dbReference>
<keyword evidence="1" id="KW-0732">Signal</keyword>
<dbReference type="RefSeq" id="WP_404634514.1">
    <property type="nucleotide sequence ID" value="NZ_JADIKM010000004.1"/>
</dbReference>
<feature type="signal peptide" evidence="1">
    <location>
        <begin position="1"/>
        <end position="35"/>
    </location>
</feature>
<proteinExistence type="predicted"/>
<reference evidence="2 3" key="1">
    <citation type="submission" date="2020-10" db="EMBL/GenBank/DDBJ databases">
        <title>Phylogeny of dyella-like bacteria.</title>
        <authorList>
            <person name="Fu J."/>
        </authorList>
    </citation>
    <scope>NUCLEOTIDE SEQUENCE [LARGE SCALE GENOMIC DNA]</scope>
    <source>
        <strain evidence="2 3">Gsoil3046</strain>
    </source>
</reference>
<protein>
    <submittedName>
        <fullName evidence="2">Transporter</fullName>
    </submittedName>
</protein>
<dbReference type="EMBL" id="JADIKM010000004">
    <property type="protein sequence ID" value="MFK2905218.1"/>
    <property type="molecule type" value="Genomic_DNA"/>
</dbReference>
<sequence>MQKGIAHFRPSGHARPALSAAVALAMALFAAGAHGQTHNPGYDRPGLGFTPAVLDPGDLTVEQGLPDASLDTADGVTSRQLSADTLVRLGVGGPFELQLASSPWNRLATWGTSRGVVQGRGSSSLGVKFALPDQPAPLSWGLLGSVTFTDGDPALRAGRRQYLLGAQGNWQITDHQSIGAYAEDVREGSADSTTLALSDTLALTPAWSVYVETASVHAAGHRHGLLGGGGLAWMATPRVQLDAGVDHRLQGDADRWLANLGVSIYFGR</sequence>
<feature type="chain" id="PRO_5045656344" evidence="1">
    <location>
        <begin position="36"/>
        <end position="268"/>
    </location>
</feature>